<dbReference type="EMBL" id="DUFW01000054">
    <property type="protein sequence ID" value="HIH21662.1"/>
    <property type="molecule type" value="Genomic_DNA"/>
</dbReference>
<protein>
    <submittedName>
        <fullName evidence="1">Uncharacterized protein</fullName>
    </submittedName>
</protein>
<proteinExistence type="predicted"/>
<dbReference type="Proteomes" id="UP000590964">
    <property type="component" value="Unassembled WGS sequence"/>
</dbReference>
<gene>
    <name evidence="1" type="ORF">HA222_03335</name>
    <name evidence="2" type="ORF">J4478_05180</name>
</gene>
<evidence type="ECO:0000313" key="2">
    <source>
        <dbReference type="EMBL" id="MBS3058763.1"/>
    </source>
</evidence>
<evidence type="ECO:0000313" key="1">
    <source>
        <dbReference type="EMBL" id="HIH21662.1"/>
    </source>
</evidence>
<evidence type="ECO:0000313" key="3">
    <source>
        <dbReference type="Proteomes" id="UP000590964"/>
    </source>
</evidence>
<organism evidence="1 3">
    <name type="scientific">Candidatus Iainarchaeum sp</name>
    <dbReference type="NCBI Taxonomy" id="3101447"/>
    <lineage>
        <taxon>Archaea</taxon>
        <taxon>Candidatus Iainarchaeota</taxon>
        <taxon>Candidatus Iainarchaeia</taxon>
        <taxon>Candidatus Iainarchaeales</taxon>
        <taxon>Candidatus Iainarchaeaceae</taxon>
        <taxon>Candidatus Iainarchaeum</taxon>
    </lineage>
</organism>
<dbReference type="AlphaFoldDB" id="A0A7J4JV56"/>
<name>A0A7J4JV56_9ARCH</name>
<reference evidence="3" key="1">
    <citation type="journal article" date="2020" name="bioRxiv">
        <title>A rank-normalized archaeal taxonomy based on genome phylogeny resolves widespread incomplete and uneven classifications.</title>
        <authorList>
            <person name="Rinke C."/>
            <person name="Chuvochina M."/>
            <person name="Mussig A.J."/>
            <person name="Chaumeil P.-A."/>
            <person name="Waite D.W."/>
            <person name="Whitman W.B."/>
            <person name="Parks D.H."/>
            <person name="Hugenholtz P."/>
        </authorList>
    </citation>
    <scope>NUCLEOTIDE SEQUENCE [LARGE SCALE GENOMIC DNA]</scope>
</reference>
<accession>A0A7J4JV56</accession>
<sequence>MHKLFQKVKAIAQTLSARRKARVQKRQKKRAEVLSNYTDAKALVLKHIKPPVCTQLTQTEIENVWNLIWQLRKAGLRHESKEAIALFNLAGLKYRHHVLRKRVSSREWNEAYAAWSRFKL</sequence>
<dbReference type="EMBL" id="JAGVWB010000037">
    <property type="protein sequence ID" value="MBS3058763.1"/>
    <property type="molecule type" value="Genomic_DNA"/>
</dbReference>
<reference evidence="2" key="2">
    <citation type="submission" date="2021-03" db="EMBL/GenBank/DDBJ databases">
        <authorList>
            <person name="Jaffe A."/>
        </authorList>
    </citation>
    <scope>NUCLEOTIDE SEQUENCE</scope>
    <source>
        <strain evidence="2">RIFCSPLOWO2_01_FULL_43_13</strain>
    </source>
</reference>
<comment type="caution">
    <text evidence="1">The sequence shown here is derived from an EMBL/GenBank/DDBJ whole genome shotgun (WGS) entry which is preliminary data.</text>
</comment>
<reference evidence="2" key="3">
    <citation type="submission" date="2021-05" db="EMBL/GenBank/DDBJ databases">
        <title>Protein family content uncovers lineage relationships and bacterial pathway maintenance mechanisms in DPANN archaea.</title>
        <authorList>
            <person name="Castelle C.J."/>
            <person name="Meheust R."/>
            <person name="Jaffe A.L."/>
            <person name="Seitz K."/>
            <person name="Gong X."/>
            <person name="Baker B.J."/>
            <person name="Banfield J.F."/>
        </authorList>
    </citation>
    <scope>NUCLEOTIDE SEQUENCE</scope>
    <source>
        <strain evidence="2">RIFCSPLOWO2_01_FULL_43_13</strain>
    </source>
</reference>
<dbReference type="Proteomes" id="UP000680185">
    <property type="component" value="Unassembled WGS sequence"/>
</dbReference>